<dbReference type="InterPro" id="IPR039425">
    <property type="entry name" value="RNA_pol_sigma-70-like"/>
</dbReference>
<dbReference type="EMBL" id="PYAW01000002">
    <property type="protein sequence ID" value="PSL48214.1"/>
    <property type="molecule type" value="Genomic_DNA"/>
</dbReference>
<dbReference type="RefSeq" id="WP_106528610.1">
    <property type="nucleotide sequence ID" value="NZ_PYAW01000002.1"/>
</dbReference>
<evidence type="ECO:0000256" key="4">
    <source>
        <dbReference type="ARBA" id="ARBA00023125"/>
    </source>
</evidence>
<keyword evidence="3" id="KW-0731">Sigma factor</keyword>
<dbReference type="GO" id="GO:0003677">
    <property type="term" value="F:DNA binding"/>
    <property type="evidence" value="ECO:0007669"/>
    <property type="project" value="UniProtKB-KW"/>
</dbReference>
<feature type="domain" description="RNA polymerase sigma factor 70 region 4 type 2" evidence="7">
    <location>
        <begin position="128"/>
        <end position="180"/>
    </location>
</feature>
<evidence type="ECO:0000256" key="3">
    <source>
        <dbReference type="ARBA" id="ARBA00023082"/>
    </source>
</evidence>
<dbReference type="SUPFAM" id="SSF88946">
    <property type="entry name" value="Sigma2 domain of RNA polymerase sigma factors"/>
    <property type="match status" value="1"/>
</dbReference>
<dbReference type="InterPro" id="IPR007627">
    <property type="entry name" value="RNA_pol_sigma70_r2"/>
</dbReference>
<proteinExistence type="inferred from homology"/>
<evidence type="ECO:0000256" key="2">
    <source>
        <dbReference type="ARBA" id="ARBA00023015"/>
    </source>
</evidence>
<evidence type="ECO:0000256" key="5">
    <source>
        <dbReference type="ARBA" id="ARBA00023163"/>
    </source>
</evidence>
<keyword evidence="5" id="KW-0804">Transcription</keyword>
<dbReference type="InterPro" id="IPR014284">
    <property type="entry name" value="RNA_pol_sigma-70_dom"/>
</dbReference>
<name>A0A2P8HPV1_CHINA</name>
<evidence type="ECO:0000313" key="9">
    <source>
        <dbReference type="Proteomes" id="UP000240971"/>
    </source>
</evidence>
<dbReference type="Gene3D" id="1.10.1740.10">
    <property type="match status" value="1"/>
</dbReference>
<dbReference type="OrthoDB" id="654544at2"/>
<dbReference type="InterPro" id="IPR013324">
    <property type="entry name" value="RNA_pol_sigma_r3/r4-like"/>
</dbReference>
<dbReference type="AlphaFoldDB" id="A0A2P8HPV1"/>
<feature type="domain" description="RNA polymerase sigma-70 region 2" evidence="6">
    <location>
        <begin position="33"/>
        <end position="100"/>
    </location>
</feature>
<comment type="similarity">
    <text evidence="1">Belongs to the sigma-70 factor family. ECF subfamily.</text>
</comment>
<evidence type="ECO:0000313" key="8">
    <source>
        <dbReference type="EMBL" id="PSL48214.1"/>
    </source>
</evidence>
<comment type="caution">
    <text evidence="8">The sequence shown here is derived from an EMBL/GenBank/DDBJ whole genome shotgun (WGS) entry which is preliminary data.</text>
</comment>
<gene>
    <name evidence="8" type="ORF">CLV51_1021078</name>
</gene>
<dbReference type="PANTHER" id="PTHR43133">
    <property type="entry name" value="RNA POLYMERASE ECF-TYPE SIGMA FACTO"/>
    <property type="match status" value="1"/>
</dbReference>
<dbReference type="InterPro" id="IPR013325">
    <property type="entry name" value="RNA_pol_sigma_r2"/>
</dbReference>
<dbReference type="GO" id="GO:0016987">
    <property type="term" value="F:sigma factor activity"/>
    <property type="evidence" value="ECO:0007669"/>
    <property type="project" value="UniProtKB-KW"/>
</dbReference>
<accession>A0A2P8HPV1</accession>
<dbReference type="SUPFAM" id="SSF88659">
    <property type="entry name" value="Sigma3 and sigma4 domains of RNA polymerase sigma factors"/>
    <property type="match status" value="1"/>
</dbReference>
<dbReference type="NCBIfam" id="TIGR02937">
    <property type="entry name" value="sigma70-ECF"/>
    <property type="match status" value="1"/>
</dbReference>
<dbReference type="Proteomes" id="UP000240971">
    <property type="component" value="Unassembled WGS sequence"/>
</dbReference>
<keyword evidence="2" id="KW-0805">Transcription regulation</keyword>
<reference evidence="8 9" key="1">
    <citation type="submission" date="2018-03" db="EMBL/GenBank/DDBJ databases">
        <title>Genomic Encyclopedia of Archaeal and Bacterial Type Strains, Phase II (KMG-II): from individual species to whole genera.</title>
        <authorList>
            <person name="Goeker M."/>
        </authorList>
    </citation>
    <scope>NUCLEOTIDE SEQUENCE [LARGE SCALE GENOMIC DNA]</scope>
    <source>
        <strain evidence="8 9">DSM 24859</strain>
    </source>
</reference>
<evidence type="ECO:0000259" key="6">
    <source>
        <dbReference type="Pfam" id="PF04542"/>
    </source>
</evidence>
<keyword evidence="4" id="KW-0238">DNA-binding</keyword>
<sequence>MLVALTETPMHEISDNELFNLVKAGKEAAFSTLVNRYQELLFMEAYRTLQREDEAHDAVQEVFVWLWLKKGSVQIQSSLRNYLYGAIRNHCLNIIRAHNKTRKRKQQYTYIKDTLVNPTDLENKELGRQLRHAINNIAPASRAVFEMQYLEGISQKEIAIRRGIGLQTVKNQVLTALKELRISLRKA</sequence>
<evidence type="ECO:0000256" key="1">
    <source>
        <dbReference type="ARBA" id="ARBA00010641"/>
    </source>
</evidence>
<keyword evidence="9" id="KW-1185">Reference proteome</keyword>
<protein>
    <submittedName>
        <fullName evidence="8">RNA polymerase sigma-70 factor (ECF subfamily)</fullName>
    </submittedName>
</protein>
<dbReference type="InterPro" id="IPR036388">
    <property type="entry name" value="WH-like_DNA-bd_sf"/>
</dbReference>
<dbReference type="GO" id="GO:0006352">
    <property type="term" value="P:DNA-templated transcription initiation"/>
    <property type="evidence" value="ECO:0007669"/>
    <property type="project" value="InterPro"/>
</dbReference>
<dbReference type="Gene3D" id="1.10.10.10">
    <property type="entry name" value="Winged helix-like DNA-binding domain superfamily/Winged helix DNA-binding domain"/>
    <property type="match status" value="1"/>
</dbReference>
<dbReference type="Pfam" id="PF08281">
    <property type="entry name" value="Sigma70_r4_2"/>
    <property type="match status" value="1"/>
</dbReference>
<dbReference type="Pfam" id="PF04542">
    <property type="entry name" value="Sigma70_r2"/>
    <property type="match status" value="1"/>
</dbReference>
<evidence type="ECO:0000259" key="7">
    <source>
        <dbReference type="Pfam" id="PF08281"/>
    </source>
</evidence>
<organism evidence="8 9">
    <name type="scientific">Chitinophaga niastensis</name>
    <dbReference type="NCBI Taxonomy" id="536980"/>
    <lineage>
        <taxon>Bacteria</taxon>
        <taxon>Pseudomonadati</taxon>
        <taxon>Bacteroidota</taxon>
        <taxon>Chitinophagia</taxon>
        <taxon>Chitinophagales</taxon>
        <taxon>Chitinophagaceae</taxon>
        <taxon>Chitinophaga</taxon>
    </lineage>
</organism>
<dbReference type="PANTHER" id="PTHR43133:SF8">
    <property type="entry name" value="RNA POLYMERASE SIGMA FACTOR HI_1459-RELATED"/>
    <property type="match status" value="1"/>
</dbReference>
<dbReference type="InterPro" id="IPR013249">
    <property type="entry name" value="RNA_pol_sigma70_r4_t2"/>
</dbReference>